<gene>
    <name evidence="2" type="ORF">ELE36_01325</name>
</gene>
<dbReference type="Pfam" id="PF00300">
    <property type="entry name" value="His_Phos_1"/>
    <property type="match status" value="1"/>
</dbReference>
<dbReference type="GO" id="GO:0016787">
    <property type="term" value="F:hydrolase activity"/>
    <property type="evidence" value="ECO:0007669"/>
    <property type="project" value="UniProtKB-KW"/>
</dbReference>
<dbReference type="InterPro" id="IPR051021">
    <property type="entry name" value="Mito_Ser/Thr_phosphatase"/>
</dbReference>
<dbReference type="InterPro" id="IPR013078">
    <property type="entry name" value="His_Pase_superF_clade-1"/>
</dbReference>
<dbReference type="PANTHER" id="PTHR20935:SF1">
    <property type="entry name" value="SLL1549 PROTEIN"/>
    <property type="match status" value="1"/>
</dbReference>
<dbReference type="OrthoDB" id="9810154at2"/>
<accession>A0A411HF63</accession>
<dbReference type="RefSeq" id="WP_129831386.1">
    <property type="nucleotide sequence ID" value="NZ_CP035704.1"/>
</dbReference>
<dbReference type="SMART" id="SM00855">
    <property type="entry name" value="PGAM"/>
    <property type="match status" value="1"/>
</dbReference>
<evidence type="ECO:0000256" key="1">
    <source>
        <dbReference type="ARBA" id="ARBA00022801"/>
    </source>
</evidence>
<evidence type="ECO:0000313" key="3">
    <source>
        <dbReference type="Proteomes" id="UP000291562"/>
    </source>
</evidence>
<dbReference type="AlphaFoldDB" id="A0A411HF63"/>
<reference evidence="2 3" key="1">
    <citation type="submission" date="2019-01" db="EMBL/GenBank/DDBJ databases">
        <title>Pseudolysobacter antarctica gen. nov., sp. nov., isolated from Fildes Peninsula, Antarctica.</title>
        <authorList>
            <person name="Wei Z."/>
            <person name="Peng F."/>
        </authorList>
    </citation>
    <scope>NUCLEOTIDE SEQUENCE [LARGE SCALE GENOMIC DNA]</scope>
    <source>
        <strain evidence="2 3">AQ6-296</strain>
    </source>
</reference>
<dbReference type="CDD" id="cd07067">
    <property type="entry name" value="HP_PGM_like"/>
    <property type="match status" value="1"/>
</dbReference>
<dbReference type="KEGG" id="xbc:ELE36_01325"/>
<dbReference type="Proteomes" id="UP000291562">
    <property type="component" value="Chromosome"/>
</dbReference>
<evidence type="ECO:0000313" key="2">
    <source>
        <dbReference type="EMBL" id="QBB69130.1"/>
    </source>
</evidence>
<keyword evidence="3" id="KW-1185">Reference proteome</keyword>
<proteinExistence type="predicted"/>
<sequence>MSKRHIILLRHAEAVGTGNGLSDQARPLTPHGETEAEAAGAWLKAHAAPIQRVLYSPALRAKQTAEDALHALGAVEQREDARIYEATPGALMDVLTDNADVEWLLLVGHNPGLESLVALLSTGQSGDHRGMATAGVAWLELPTESAIEPGVATLKHFWSP</sequence>
<dbReference type="InterPro" id="IPR029033">
    <property type="entry name" value="His_PPase_superfam"/>
</dbReference>
<dbReference type="SUPFAM" id="SSF53254">
    <property type="entry name" value="Phosphoglycerate mutase-like"/>
    <property type="match status" value="1"/>
</dbReference>
<name>A0A411HF63_9GAMM</name>
<keyword evidence="1" id="KW-0378">Hydrolase</keyword>
<organism evidence="2 3">
    <name type="scientific">Pseudolysobacter antarcticus</name>
    <dbReference type="NCBI Taxonomy" id="2511995"/>
    <lineage>
        <taxon>Bacteria</taxon>
        <taxon>Pseudomonadati</taxon>
        <taxon>Pseudomonadota</taxon>
        <taxon>Gammaproteobacteria</taxon>
        <taxon>Lysobacterales</taxon>
        <taxon>Rhodanobacteraceae</taxon>
        <taxon>Pseudolysobacter</taxon>
    </lineage>
</organism>
<dbReference type="EMBL" id="CP035704">
    <property type="protein sequence ID" value="QBB69130.1"/>
    <property type="molecule type" value="Genomic_DNA"/>
</dbReference>
<dbReference type="Gene3D" id="3.40.50.1240">
    <property type="entry name" value="Phosphoglycerate mutase-like"/>
    <property type="match status" value="1"/>
</dbReference>
<protein>
    <submittedName>
        <fullName evidence="2">Histidine phosphatase family protein</fullName>
    </submittedName>
</protein>
<dbReference type="PANTHER" id="PTHR20935">
    <property type="entry name" value="PHOSPHOGLYCERATE MUTASE-RELATED"/>
    <property type="match status" value="1"/>
</dbReference>